<feature type="compositionally biased region" description="Polar residues" evidence="1">
    <location>
        <begin position="128"/>
        <end position="143"/>
    </location>
</feature>
<protein>
    <submittedName>
        <fullName evidence="2">Uncharacterized protein</fullName>
    </submittedName>
</protein>
<feature type="compositionally biased region" description="Basic and acidic residues" evidence="1">
    <location>
        <begin position="50"/>
        <end position="83"/>
    </location>
</feature>
<organism evidence="2 3">
    <name type="scientific">Coemansia spiralis</name>
    <dbReference type="NCBI Taxonomy" id="417178"/>
    <lineage>
        <taxon>Eukaryota</taxon>
        <taxon>Fungi</taxon>
        <taxon>Fungi incertae sedis</taxon>
        <taxon>Zoopagomycota</taxon>
        <taxon>Kickxellomycotina</taxon>
        <taxon>Kickxellomycetes</taxon>
        <taxon>Kickxellales</taxon>
        <taxon>Kickxellaceae</taxon>
        <taxon>Coemansia</taxon>
    </lineage>
</organism>
<feature type="region of interest" description="Disordered" evidence="1">
    <location>
        <begin position="188"/>
        <end position="217"/>
    </location>
</feature>
<dbReference type="EMBL" id="JANBTW010000126">
    <property type="protein sequence ID" value="KAJ2670374.1"/>
    <property type="molecule type" value="Genomic_DNA"/>
</dbReference>
<comment type="caution">
    <text evidence="2">The sequence shown here is derived from an EMBL/GenBank/DDBJ whole genome shotgun (WGS) entry which is preliminary data.</text>
</comment>
<feature type="compositionally biased region" description="Basic residues" evidence="1">
    <location>
        <begin position="189"/>
        <end position="202"/>
    </location>
</feature>
<evidence type="ECO:0000313" key="3">
    <source>
        <dbReference type="Proteomes" id="UP001151518"/>
    </source>
</evidence>
<gene>
    <name evidence="2" type="ORF">GGI25_005872</name>
</gene>
<proteinExistence type="predicted"/>
<feature type="compositionally biased region" description="Polar residues" evidence="1">
    <location>
        <begin position="150"/>
        <end position="159"/>
    </location>
</feature>
<feature type="compositionally biased region" description="Basic and acidic residues" evidence="1">
    <location>
        <begin position="1"/>
        <end position="11"/>
    </location>
</feature>
<evidence type="ECO:0000256" key="1">
    <source>
        <dbReference type="SAM" id="MobiDB-lite"/>
    </source>
</evidence>
<feature type="region of interest" description="Disordered" evidence="1">
    <location>
        <begin position="1"/>
        <end position="159"/>
    </location>
</feature>
<dbReference type="OrthoDB" id="5600410at2759"/>
<feature type="compositionally biased region" description="Basic and acidic residues" evidence="1">
    <location>
        <begin position="95"/>
        <end position="126"/>
    </location>
</feature>
<sequence>MNALNDPEHKPAIPQPIKKNDNSGPSTGAPAGAPVRTQKERNRMRAMRRRERETSVERAQRREIERIRAAARRRNESPTEKEIRRRKGRLRAMRRRENETEEESKRRKELNRVRMAERRRELKEQRSACPTASSTSGQSNSPTDGKETKTYVSRASTSGSTKVLLKEGYALEKQAPNTAPVIQLPSRRIAGKKPPISKKRASRIASSPELASINSSPTATDYTAKDIASVSTGEPVSRNHLVAIESLLSESSQIANSTIMENLASSAALVPSLPPLQKTIFNSSDSHQPLPPMLPTTATMATAAVAAAAAAAVAASVPAASQFNITQSQSEMHSIVANRLAMHKQHANIGDVSMMFQAQQALPQMVTAHPTTAMGMGTLPSAISDTAATFAPMMVNALRSFAHPTASLNHSSILATSYPNQTVNNPTLDLSSSSLSINPLAPEQQQQHSHPLVISRARQLAMPPLRRPANQLRYPTHASRAHVQEDNPLLDVSNITSSILHPQATAETVAAAAAAVAAATAPTASPVTVFHSNSSQSRRQDVVDLQHHPQVNNVNYYYYPQQ</sequence>
<accession>A0A9W8KVU7</accession>
<name>A0A9W8KVU7_9FUNG</name>
<feature type="compositionally biased region" description="Basic residues" evidence="1">
    <location>
        <begin position="84"/>
        <end position="94"/>
    </location>
</feature>
<reference evidence="2" key="1">
    <citation type="submission" date="2022-07" db="EMBL/GenBank/DDBJ databases">
        <title>Phylogenomic reconstructions and comparative analyses of Kickxellomycotina fungi.</title>
        <authorList>
            <person name="Reynolds N.K."/>
            <person name="Stajich J.E."/>
            <person name="Barry K."/>
            <person name="Grigoriev I.V."/>
            <person name="Crous P."/>
            <person name="Smith M.E."/>
        </authorList>
    </citation>
    <scope>NUCLEOTIDE SEQUENCE</scope>
    <source>
        <strain evidence="2">NRRL 3115</strain>
    </source>
</reference>
<dbReference type="Proteomes" id="UP001151518">
    <property type="component" value="Unassembled WGS sequence"/>
</dbReference>
<dbReference type="AlphaFoldDB" id="A0A9W8KVU7"/>
<evidence type="ECO:0000313" key="2">
    <source>
        <dbReference type="EMBL" id="KAJ2670374.1"/>
    </source>
</evidence>